<protein>
    <submittedName>
        <fullName evidence="1">Aspartyl aminopeptidase</fullName>
        <ecNumber evidence="1">3.4.11.21</ecNumber>
    </submittedName>
</protein>
<name>A0A3B0XTZ6_9ZZZZ</name>
<keyword evidence="1" id="KW-0645">Protease</keyword>
<dbReference type="EC" id="3.4.11.21" evidence="1"/>
<organism evidence="1">
    <name type="scientific">hydrothermal vent metagenome</name>
    <dbReference type="NCBI Taxonomy" id="652676"/>
    <lineage>
        <taxon>unclassified sequences</taxon>
        <taxon>metagenomes</taxon>
        <taxon>ecological metagenomes</taxon>
    </lineage>
</organism>
<keyword evidence="1" id="KW-0031">Aminopeptidase</keyword>
<proteinExistence type="predicted"/>
<keyword evidence="1" id="KW-0378">Hydrolase</keyword>
<dbReference type="EMBL" id="UOFJ01000314">
    <property type="protein sequence ID" value="VAW68220.1"/>
    <property type="molecule type" value="Genomic_DNA"/>
</dbReference>
<dbReference type="PRINTS" id="PR00932">
    <property type="entry name" value="AMINO1PTASE"/>
</dbReference>
<dbReference type="PANTHER" id="PTHR28570">
    <property type="entry name" value="ASPARTYL AMINOPEPTIDASE"/>
    <property type="match status" value="1"/>
</dbReference>
<dbReference type="GO" id="GO:0008270">
    <property type="term" value="F:zinc ion binding"/>
    <property type="evidence" value="ECO:0007669"/>
    <property type="project" value="InterPro"/>
</dbReference>
<feature type="non-terminal residue" evidence="1">
    <location>
        <position position="1"/>
    </location>
</feature>
<dbReference type="Pfam" id="PF02127">
    <property type="entry name" value="Peptidase_M18"/>
    <property type="match status" value="1"/>
</dbReference>
<dbReference type="GO" id="GO:0004177">
    <property type="term" value="F:aminopeptidase activity"/>
    <property type="evidence" value="ECO:0007669"/>
    <property type="project" value="UniProtKB-KW"/>
</dbReference>
<dbReference type="InterPro" id="IPR001948">
    <property type="entry name" value="Peptidase_M18"/>
</dbReference>
<dbReference type="SUPFAM" id="SSF53187">
    <property type="entry name" value="Zn-dependent exopeptidases"/>
    <property type="match status" value="1"/>
</dbReference>
<dbReference type="Gene3D" id="3.40.630.10">
    <property type="entry name" value="Zn peptidases"/>
    <property type="match status" value="1"/>
</dbReference>
<dbReference type="AlphaFoldDB" id="A0A3B0XTZ6"/>
<gene>
    <name evidence="1" type="ORF">MNBD_GAMMA10-1510</name>
</gene>
<sequence length="135" mass="15047">SHENTVRMIDKSMMISADNAHGVHPNYSDKHDQNHGPEINKGPVIKTNANQRYATNGNTSAIFKQLCKKADVPVQTFVVRTDMACGSTIGPITASEIGVRALDVGVPTFAMHSIRELAGRWDAWYLFRVLKEFYQ</sequence>
<reference evidence="1" key="1">
    <citation type="submission" date="2018-06" db="EMBL/GenBank/DDBJ databases">
        <authorList>
            <person name="Zhirakovskaya E."/>
        </authorList>
    </citation>
    <scope>NUCLEOTIDE SEQUENCE</scope>
</reference>
<evidence type="ECO:0000313" key="1">
    <source>
        <dbReference type="EMBL" id="VAW68220.1"/>
    </source>
</evidence>
<dbReference type="PANTHER" id="PTHR28570:SF3">
    <property type="entry name" value="ASPARTYL AMINOPEPTIDASE"/>
    <property type="match status" value="1"/>
</dbReference>
<dbReference type="GO" id="GO:0006508">
    <property type="term" value="P:proteolysis"/>
    <property type="evidence" value="ECO:0007669"/>
    <property type="project" value="InterPro"/>
</dbReference>
<accession>A0A3B0XTZ6</accession>